<sequence>MNRPLLIKLGAIAVLMLLLLVPLLMIDGLVGERQAYRDGVLQDIARSSAYEQRLSGPLLVVPYVRSVLEWQHDEKTDTHVQVRREKRGRLYFLPERFVVDGNLTTELRHRGIYEARLYHAQSRIQGGFLVPANYGVSEDLDSYRFEQPFLAVGISDVRGIQNVPRLAFGGRQLDFAAGSGERLLGDGLHVALPISPSSTEQRFDYGFDLNLLGSSRLAIAPVGRESQVNLSADWPHPSFDGEYLPTERSVDAKGFTANWRTSFFASGMEDALKDCVGEKNCNAFQGRSFGVSLIDPVDQYLKADRALKYALLFIGLTFAGFFLFEVLKGLALHPVQYALVGLALALFYLLLLSLTEHIGFELAYLASAGACVALIGFYLSTVLHSVLRGCAFAFGLALLYGALYGLLRAEDYALLMGSLLLFAVLAGVMALTRRLDWYGVGRQPEEPHFSLDEVSRVG</sequence>
<organism evidence="2 3">
    <name type="scientific">Pseudomonas knackmussii (strain DSM 6978 / CCUG 54928 / LMG 23759 / B13)</name>
    <dbReference type="NCBI Taxonomy" id="1301098"/>
    <lineage>
        <taxon>Bacteria</taxon>
        <taxon>Pseudomonadati</taxon>
        <taxon>Pseudomonadota</taxon>
        <taxon>Gammaproteobacteria</taxon>
        <taxon>Pseudomonadales</taxon>
        <taxon>Pseudomonadaceae</taxon>
        <taxon>Pseudomonas</taxon>
    </lineage>
</organism>
<gene>
    <name evidence="2" type="ORF">PKB_0492</name>
</gene>
<feature type="transmembrane region" description="Helical" evidence="1">
    <location>
        <begin position="337"/>
        <end position="355"/>
    </location>
</feature>
<evidence type="ECO:0000313" key="3">
    <source>
        <dbReference type="Proteomes" id="UP000025241"/>
    </source>
</evidence>
<reference evidence="2 3" key="2">
    <citation type="submission" date="2014-05" db="EMBL/GenBank/DDBJ databases">
        <title>Genome sequence of the 3-chlorobenzoate degrading bacterium Pseudomonas knackmussii B13 shows multiple evidence for horizontal gene transfer.</title>
        <authorList>
            <person name="Miyazaki R."/>
            <person name="Bertelli C."/>
            <person name="Falquet L."/>
            <person name="Robinson-Rechavi M."/>
            <person name="Gharib W."/>
            <person name="Roy S."/>
            <person name="Van der Meer J.R."/>
        </authorList>
    </citation>
    <scope>NUCLEOTIDE SEQUENCE [LARGE SCALE GENOMIC DNA]</scope>
    <source>
        <strain evidence="2 3">B13</strain>
    </source>
</reference>
<dbReference type="STRING" id="1301098.PKB_0492"/>
<dbReference type="OrthoDB" id="9791851at2"/>
<dbReference type="PIRSF" id="PIRSF004548">
    <property type="entry name" value="CreD"/>
    <property type="match status" value="1"/>
</dbReference>
<feature type="transmembrane region" description="Helical" evidence="1">
    <location>
        <begin position="6"/>
        <end position="26"/>
    </location>
</feature>
<dbReference type="GO" id="GO:0005886">
    <property type="term" value="C:plasma membrane"/>
    <property type="evidence" value="ECO:0007669"/>
    <property type="project" value="TreeGrafter"/>
</dbReference>
<keyword evidence="1" id="KW-0812">Transmembrane</keyword>
<reference evidence="2 3" key="1">
    <citation type="submission" date="2013-03" db="EMBL/GenBank/DDBJ databases">
        <authorList>
            <person name="Linke B."/>
        </authorList>
    </citation>
    <scope>NUCLEOTIDE SEQUENCE [LARGE SCALE GENOMIC DNA]</scope>
    <source>
        <strain evidence="2 3">B13</strain>
    </source>
</reference>
<dbReference type="PANTHER" id="PTHR30092:SF0">
    <property type="entry name" value="INNER MEMBRANE PROTEIN CRED"/>
    <property type="match status" value="1"/>
</dbReference>
<accession>A0A024HA10</accession>
<dbReference type="Pfam" id="PF06123">
    <property type="entry name" value="CreD"/>
    <property type="match status" value="1"/>
</dbReference>
<keyword evidence="1" id="KW-1133">Transmembrane helix</keyword>
<dbReference type="KEGG" id="pkc:PKB_0492"/>
<dbReference type="RefSeq" id="WP_043248746.1">
    <property type="nucleotide sequence ID" value="NZ_HG322950.1"/>
</dbReference>
<feature type="transmembrane region" description="Helical" evidence="1">
    <location>
        <begin position="414"/>
        <end position="432"/>
    </location>
</feature>
<protein>
    <recommendedName>
        <fullName evidence="4">Inner membrane protein CreD</fullName>
    </recommendedName>
</protein>
<dbReference type="HOGENOM" id="CLU_036281_1_0_6"/>
<evidence type="ECO:0000313" key="2">
    <source>
        <dbReference type="EMBL" id="CDF81870.1"/>
    </source>
</evidence>
<keyword evidence="1" id="KW-0472">Membrane</keyword>
<dbReference type="EMBL" id="HG322950">
    <property type="protein sequence ID" value="CDF81870.1"/>
    <property type="molecule type" value="Genomic_DNA"/>
</dbReference>
<dbReference type="AlphaFoldDB" id="A0A024HA10"/>
<dbReference type="PANTHER" id="PTHR30092">
    <property type="entry name" value="INNER MEMBRANE PROTEIN CRED"/>
    <property type="match status" value="1"/>
</dbReference>
<feature type="transmembrane region" description="Helical" evidence="1">
    <location>
        <begin position="362"/>
        <end position="380"/>
    </location>
</feature>
<keyword evidence="3" id="KW-1185">Reference proteome</keyword>
<feature type="transmembrane region" description="Helical" evidence="1">
    <location>
        <begin position="309"/>
        <end position="331"/>
    </location>
</feature>
<dbReference type="PATRIC" id="fig|1301098.3.peg.505"/>
<dbReference type="Proteomes" id="UP000025241">
    <property type="component" value="Chromosome I"/>
</dbReference>
<name>A0A024HA10_PSEKB</name>
<evidence type="ECO:0000256" key="1">
    <source>
        <dbReference type="SAM" id="Phobius"/>
    </source>
</evidence>
<evidence type="ECO:0008006" key="4">
    <source>
        <dbReference type="Google" id="ProtNLM"/>
    </source>
</evidence>
<dbReference type="InterPro" id="IPR010364">
    <property type="entry name" value="Uncharacterised_IM_CreD"/>
</dbReference>
<feature type="transmembrane region" description="Helical" evidence="1">
    <location>
        <begin position="386"/>
        <end position="407"/>
    </location>
</feature>
<dbReference type="NCBIfam" id="NF008712">
    <property type="entry name" value="PRK11715.1-1"/>
    <property type="match status" value="1"/>
</dbReference>
<proteinExistence type="predicted"/>
<dbReference type="eggNOG" id="COG4452">
    <property type="taxonomic scope" value="Bacteria"/>
</dbReference>